<evidence type="ECO:0000313" key="2">
    <source>
        <dbReference type="EMBL" id="KAJ7336845.1"/>
    </source>
</evidence>
<dbReference type="Proteomes" id="UP001218218">
    <property type="component" value="Unassembled WGS sequence"/>
</dbReference>
<reference evidence="2" key="1">
    <citation type="submission" date="2023-03" db="EMBL/GenBank/DDBJ databases">
        <title>Massive genome expansion in bonnet fungi (Mycena s.s.) driven by repeated elements and novel gene families across ecological guilds.</title>
        <authorList>
            <consortium name="Lawrence Berkeley National Laboratory"/>
            <person name="Harder C.B."/>
            <person name="Miyauchi S."/>
            <person name="Viragh M."/>
            <person name="Kuo A."/>
            <person name="Thoen E."/>
            <person name="Andreopoulos B."/>
            <person name="Lu D."/>
            <person name="Skrede I."/>
            <person name="Drula E."/>
            <person name="Henrissat B."/>
            <person name="Morin E."/>
            <person name="Kohler A."/>
            <person name="Barry K."/>
            <person name="LaButti K."/>
            <person name="Morin E."/>
            <person name="Salamov A."/>
            <person name="Lipzen A."/>
            <person name="Mereny Z."/>
            <person name="Hegedus B."/>
            <person name="Baldrian P."/>
            <person name="Stursova M."/>
            <person name="Weitz H."/>
            <person name="Taylor A."/>
            <person name="Grigoriev I.V."/>
            <person name="Nagy L.G."/>
            <person name="Martin F."/>
            <person name="Kauserud H."/>
        </authorList>
    </citation>
    <scope>NUCLEOTIDE SEQUENCE</scope>
    <source>
        <strain evidence="2">CBHHK002</strain>
    </source>
</reference>
<name>A0AAD6ZTK0_9AGAR</name>
<feature type="region of interest" description="Disordered" evidence="1">
    <location>
        <begin position="148"/>
        <end position="220"/>
    </location>
</feature>
<sequence length="709" mass="76714">MLLDHSVKVNAQGEQHAGTLQTAPYIPTFVICSPKSSGQPGDTEPLFLEDLQILKNQWKNGGTSVSVHSPDKAVLWLEAHYTDSLLKSLQSRGVDGPIAAMLSPDESCLVLFGSIHDGWILKAAQVLADISGFSVMIRPLQNSPISKWAQQVPVPEDPTPSVGNQSPEVSGPSENLVLGMVEEDDTDGNDTNSIDSEGTTSSTATENSDTSGLNLQAGVFRPRGGASKDVDPYMPWMGPVHNLDVRLDIHPVNGGPYKVDLLTKVQFKTQPEFENKHGEGYRPQIVSWTNFSAFSRGGNSVKTDRSYSNLTFIVEKQYISRCIKMECSGFIPPQQTRKTTNLKARGNTVTGTLTGGINPTGAMSYAMNNVQTATVENQDDVVMPKCHVHYQPGSRLKENGTTTESFQIAYEAADNLTNQEDDPAKHPLEAEFSIGINVGNVDEPNNTDLPRTSFLIQNQTNLWISIPSLKAKGQGLLVLTTVHIPNIEVTEKLYAVECQTVELGDKSLIKIPPTPDTAPAKYSAKMALSIAAAPRHQPKPSKKPGTLKKFANKLLVTALTVRKSVPPSPDIPTLHMHEYISRGWDTTKREWRMPMYTRLTSTFQHTSELPEAAWDIALNLSGGIPAVDPKSKGKMRATDHNKGNFVAGRGSQSGAGASFTSSDSAPTGSHSTLPTASTLATSVGTPTTAGPVFFTQAVGRKQNEKAEHK</sequence>
<comment type="caution">
    <text evidence="2">The sequence shown here is derived from an EMBL/GenBank/DDBJ whole genome shotgun (WGS) entry which is preliminary data.</text>
</comment>
<organism evidence="2 3">
    <name type="scientific">Mycena albidolilacea</name>
    <dbReference type="NCBI Taxonomy" id="1033008"/>
    <lineage>
        <taxon>Eukaryota</taxon>
        <taxon>Fungi</taxon>
        <taxon>Dikarya</taxon>
        <taxon>Basidiomycota</taxon>
        <taxon>Agaricomycotina</taxon>
        <taxon>Agaricomycetes</taxon>
        <taxon>Agaricomycetidae</taxon>
        <taxon>Agaricales</taxon>
        <taxon>Marasmiineae</taxon>
        <taxon>Mycenaceae</taxon>
        <taxon>Mycena</taxon>
    </lineage>
</organism>
<dbReference type="AlphaFoldDB" id="A0AAD6ZTK0"/>
<feature type="compositionally biased region" description="Polar residues" evidence="1">
    <location>
        <begin position="659"/>
        <end position="668"/>
    </location>
</feature>
<evidence type="ECO:0000256" key="1">
    <source>
        <dbReference type="SAM" id="MobiDB-lite"/>
    </source>
</evidence>
<gene>
    <name evidence="2" type="ORF">DFH08DRAFT_877596</name>
</gene>
<feature type="compositionally biased region" description="Low complexity" evidence="1">
    <location>
        <begin position="669"/>
        <end position="682"/>
    </location>
</feature>
<proteinExistence type="predicted"/>
<dbReference type="EMBL" id="JARIHO010000030">
    <property type="protein sequence ID" value="KAJ7336845.1"/>
    <property type="molecule type" value="Genomic_DNA"/>
</dbReference>
<feature type="compositionally biased region" description="Low complexity" evidence="1">
    <location>
        <begin position="647"/>
        <end position="658"/>
    </location>
</feature>
<keyword evidence="3" id="KW-1185">Reference proteome</keyword>
<accession>A0AAD6ZTK0</accession>
<evidence type="ECO:0000313" key="3">
    <source>
        <dbReference type="Proteomes" id="UP001218218"/>
    </source>
</evidence>
<feature type="region of interest" description="Disordered" evidence="1">
    <location>
        <begin position="629"/>
        <end position="687"/>
    </location>
</feature>
<feature type="compositionally biased region" description="Polar residues" evidence="1">
    <location>
        <begin position="189"/>
        <end position="214"/>
    </location>
</feature>
<protein>
    <submittedName>
        <fullName evidence="2">Uncharacterized protein</fullName>
    </submittedName>
</protein>